<dbReference type="AlphaFoldDB" id="A0A0V8JMD9"/>
<evidence type="ECO:0000256" key="2">
    <source>
        <dbReference type="ARBA" id="ARBA00004496"/>
    </source>
</evidence>
<dbReference type="Pfam" id="PF02744">
    <property type="entry name" value="GalP_UDP_tr_C"/>
    <property type="match status" value="1"/>
</dbReference>
<organism evidence="13 14">
    <name type="scientific">Priestia veravalensis</name>
    <dbReference type="NCBI Taxonomy" id="1414648"/>
    <lineage>
        <taxon>Bacteria</taxon>
        <taxon>Bacillati</taxon>
        <taxon>Bacillota</taxon>
        <taxon>Bacilli</taxon>
        <taxon>Bacillales</taxon>
        <taxon>Bacillaceae</taxon>
        <taxon>Priestia</taxon>
    </lineage>
</organism>
<comment type="catalytic activity">
    <reaction evidence="1 10">
        <text>alpha-D-galactose 1-phosphate + UDP-alpha-D-glucose = alpha-D-glucose 1-phosphate + UDP-alpha-D-galactose</text>
        <dbReference type="Rhea" id="RHEA:13989"/>
        <dbReference type="ChEBI" id="CHEBI:58336"/>
        <dbReference type="ChEBI" id="CHEBI:58601"/>
        <dbReference type="ChEBI" id="CHEBI:58885"/>
        <dbReference type="ChEBI" id="CHEBI:66914"/>
        <dbReference type="EC" id="2.7.7.12"/>
    </reaction>
</comment>
<dbReference type="PROSITE" id="PS01163">
    <property type="entry name" value="GAL_P_UDP_TRANSF_II"/>
    <property type="match status" value="1"/>
</dbReference>
<dbReference type="NCBIfam" id="TIGR01239">
    <property type="entry name" value="galT_2"/>
    <property type="match status" value="1"/>
</dbReference>
<comment type="pathway">
    <text evidence="3 10">Carbohydrate metabolism; galactose metabolism.</text>
</comment>
<dbReference type="EC" id="2.7.7.12" evidence="10"/>
<evidence type="ECO:0000256" key="6">
    <source>
        <dbReference type="ARBA" id="ARBA00022679"/>
    </source>
</evidence>
<keyword evidence="8 10" id="KW-0299">Galactose metabolism</keyword>
<dbReference type="PANTHER" id="PTHR39191:SF1">
    <property type="entry name" value="DUF4922 DOMAIN-CONTAINING PROTEIN"/>
    <property type="match status" value="1"/>
</dbReference>
<evidence type="ECO:0000313" key="13">
    <source>
        <dbReference type="EMBL" id="KSU88187.1"/>
    </source>
</evidence>
<keyword evidence="14" id="KW-1185">Reference proteome</keyword>
<dbReference type="RefSeq" id="WP_062686726.1">
    <property type="nucleotide sequence ID" value="NZ_KQ758643.1"/>
</dbReference>
<dbReference type="UniPathway" id="UPA00214"/>
<dbReference type="PIRSF" id="PIRSF006005">
    <property type="entry name" value="GalT_BS"/>
    <property type="match status" value="1"/>
</dbReference>
<proteinExistence type="inferred from homology"/>
<name>A0A0V8JMD9_9BACI</name>
<evidence type="ECO:0000256" key="4">
    <source>
        <dbReference type="ARBA" id="ARBA00008706"/>
    </source>
</evidence>
<dbReference type="NCBIfam" id="NF003629">
    <property type="entry name" value="PRK05270.1-2"/>
    <property type="match status" value="1"/>
</dbReference>
<evidence type="ECO:0000256" key="5">
    <source>
        <dbReference type="ARBA" id="ARBA00022490"/>
    </source>
</evidence>
<comment type="caution">
    <text evidence="13">The sequence shown here is derived from an EMBL/GenBank/DDBJ whole genome shotgun (WGS) entry which is preliminary data.</text>
</comment>
<dbReference type="InterPro" id="IPR005850">
    <property type="entry name" value="GalP_Utransf_C"/>
</dbReference>
<keyword evidence="5 10" id="KW-0963">Cytoplasm</keyword>
<evidence type="ECO:0000259" key="11">
    <source>
        <dbReference type="Pfam" id="PF01087"/>
    </source>
</evidence>
<dbReference type="Pfam" id="PF01087">
    <property type="entry name" value="GalP_UDP_transf"/>
    <property type="match status" value="1"/>
</dbReference>
<dbReference type="EMBL" id="LNQP01000027">
    <property type="protein sequence ID" value="KSU88187.1"/>
    <property type="molecule type" value="Genomic_DNA"/>
</dbReference>
<feature type="domain" description="Galactose-1-phosphate uridyl transferase C-terminal" evidence="12">
    <location>
        <begin position="250"/>
        <end position="441"/>
    </location>
</feature>
<reference evidence="13 14" key="1">
    <citation type="submission" date="2015-11" db="EMBL/GenBank/DDBJ databases">
        <title>Bacillus caseinolyticus sp nov.</title>
        <authorList>
            <person name="Dastager S.G."/>
            <person name="Mawlankar R."/>
        </authorList>
    </citation>
    <scope>NUCLEOTIDE SEQUENCE [LARGE SCALE GENOMIC DNA]</scope>
    <source>
        <strain evidence="13 14">SGD-V-76</strain>
    </source>
</reference>
<comment type="similarity">
    <text evidence="4 10">Belongs to the galactose-1-phosphate uridylyltransferase type 2 family.</text>
</comment>
<evidence type="ECO:0000256" key="10">
    <source>
        <dbReference type="HAMAP-Rule" id="MF_00571"/>
    </source>
</evidence>
<protein>
    <recommendedName>
        <fullName evidence="10">Galactose-1-phosphate uridylyltransferase</fullName>
        <shortName evidence="10">Gal-1-P uridylyltransferase</shortName>
        <ecNumber evidence="10">2.7.7.12</ecNumber>
    </recommendedName>
    <alternativeName>
        <fullName evidence="10">UDP-glucose--hexose-1-phosphate uridylyltransferase</fullName>
    </alternativeName>
</protein>
<comment type="subcellular location">
    <subcellularLocation>
        <location evidence="2 10">Cytoplasm</location>
    </subcellularLocation>
</comment>
<evidence type="ECO:0000256" key="3">
    <source>
        <dbReference type="ARBA" id="ARBA00004947"/>
    </source>
</evidence>
<dbReference type="GO" id="GO:0008108">
    <property type="term" value="F:UDP-glucose:hexose-1-phosphate uridylyltransferase activity"/>
    <property type="evidence" value="ECO:0007669"/>
    <property type="project" value="UniProtKB-UniRule"/>
</dbReference>
<dbReference type="Proteomes" id="UP000053681">
    <property type="component" value="Unassembled WGS sequence"/>
</dbReference>
<evidence type="ECO:0000256" key="8">
    <source>
        <dbReference type="ARBA" id="ARBA00023144"/>
    </source>
</evidence>
<sequence>MSVNIHEQIQRLIQYGLQKELITAWDVDVVRNKLLEILQLDEYIPAAVSQETYENPVDILEKMLDWAAEHNLIEDTITYRDLLDTKIMSSFVPLPSEVNRRFYQTFQQEGAQQATQGFYQYSKDVHYIRTNRIAKNEGWLTDTPYGQLEITINLSKPEKDPKAIAASKTLKESSYPNCLLCKENTGYAGRVNHPARQNHRIIPVELAEEQWYLQFSPYVYYQEHAIVFSGEHTPMKISSATFERLLSFTDQFPHYFLGSNADLPIVGGSILTHDHFQGGNHEFPMAKAHVEATFTMEDYPTVKAGIVRWPMSVIRLQSTDKKELVECANHVYKTWQQYSDESVGVHAFTGETPHNTVTPIARRRGELFELDLVLRNNRTSIEHPDGIYHPHQEVHHIKKENIGLIEVMGLAVLPGRLQEEMRLVSEYLVNGDCTIRDEHAHIQKHEAWMKRLRESYEGFTKENVQQIIRKELGTTFMTILEHAGVFKRDEQGKEAFHQFTKQLKKQTARSE</sequence>
<dbReference type="InterPro" id="IPR000766">
    <property type="entry name" value="GalP_uridyl_Trfase_II"/>
</dbReference>
<gene>
    <name evidence="10" type="primary">galT</name>
    <name evidence="13" type="ORF">AS180_09145</name>
</gene>
<keyword evidence="6 10" id="KW-0808">Transferase</keyword>
<feature type="domain" description="Galactose-1-phosphate uridyl transferase N-terminal" evidence="11">
    <location>
        <begin position="25"/>
        <end position="234"/>
    </location>
</feature>
<dbReference type="HAMAP" id="MF_00571">
    <property type="entry name" value="GalP_UDP_trans"/>
    <property type="match status" value="1"/>
</dbReference>
<keyword evidence="7 10" id="KW-0548">Nucleotidyltransferase</keyword>
<dbReference type="InterPro" id="IPR005849">
    <property type="entry name" value="GalP_Utransf_N"/>
</dbReference>
<accession>A0A0V8JMD9</accession>
<evidence type="ECO:0000313" key="14">
    <source>
        <dbReference type="Proteomes" id="UP000053681"/>
    </source>
</evidence>
<evidence type="ECO:0000256" key="7">
    <source>
        <dbReference type="ARBA" id="ARBA00022695"/>
    </source>
</evidence>
<dbReference type="GO" id="GO:0005737">
    <property type="term" value="C:cytoplasm"/>
    <property type="evidence" value="ECO:0007669"/>
    <property type="project" value="UniProtKB-SubCell"/>
</dbReference>
<dbReference type="GO" id="GO:0006012">
    <property type="term" value="P:galactose metabolic process"/>
    <property type="evidence" value="ECO:0007669"/>
    <property type="project" value="UniProtKB-UniRule"/>
</dbReference>
<keyword evidence="9 10" id="KW-0119">Carbohydrate metabolism</keyword>
<evidence type="ECO:0000256" key="9">
    <source>
        <dbReference type="ARBA" id="ARBA00023277"/>
    </source>
</evidence>
<evidence type="ECO:0000259" key="12">
    <source>
        <dbReference type="Pfam" id="PF02744"/>
    </source>
</evidence>
<dbReference type="InterPro" id="IPR023425">
    <property type="entry name" value="GalP_uridyl_Trfase_II_CS"/>
</dbReference>
<evidence type="ECO:0000256" key="1">
    <source>
        <dbReference type="ARBA" id="ARBA00001107"/>
    </source>
</evidence>
<dbReference type="PANTHER" id="PTHR39191">
    <property type="entry name" value="GALACTOSE-1-PHOSPHATE URIDYLYLTRANSFERASE"/>
    <property type="match status" value="1"/>
</dbReference>